<dbReference type="Pfam" id="PF01545">
    <property type="entry name" value="Cation_efflux"/>
    <property type="match status" value="1"/>
</dbReference>
<dbReference type="InterPro" id="IPR050291">
    <property type="entry name" value="CDF_Transporter"/>
</dbReference>
<protein>
    <recommendedName>
        <fullName evidence="8">Protein p34</fullName>
    </recommendedName>
</protein>
<evidence type="ECO:0000256" key="6">
    <source>
        <dbReference type="ARBA" id="ARBA00022989"/>
    </source>
</evidence>
<dbReference type="Pfam" id="PF16916">
    <property type="entry name" value="ZT_dimer"/>
    <property type="match status" value="1"/>
</dbReference>
<dbReference type="FunFam" id="3.30.70.1350:FF:000002">
    <property type="entry name" value="Ferrous-iron efflux pump FieF"/>
    <property type="match status" value="1"/>
</dbReference>
<feature type="transmembrane region" description="Helical" evidence="9">
    <location>
        <begin position="65"/>
        <end position="83"/>
    </location>
</feature>
<keyword evidence="5 9" id="KW-0812">Transmembrane</keyword>
<reference evidence="12 13" key="1">
    <citation type="submission" date="2018-01" db="EMBL/GenBank/DDBJ databases">
        <title>Genomic Encyclopedia of Archaeal and Bacterial Type Strains, Phase II (KMG-II): from individual species to whole genera.</title>
        <authorList>
            <person name="Goeker M."/>
        </authorList>
    </citation>
    <scope>NUCLEOTIDE SEQUENCE [LARGE SCALE GENOMIC DNA]</scope>
    <source>
        <strain evidence="12 13">DSM 17023</strain>
    </source>
</reference>
<feature type="transmembrane region" description="Helical" evidence="9">
    <location>
        <begin position="31"/>
        <end position="53"/>
    </location>
</feature>
<dbReference type="GO" id="GO:0015341">
    <property type="term" value="F:zinc efflux antiporter activity"/>
    <property type="evidence" value="ECO:0007669"/>
    <property type="project" value="TreeGrafter"/>
</dbReference>
<comment type="similarity">
    <text evidence="2">Belongs to the cation diffusion facilitator (CDF) transporter (TC 2.A.4) family.</text>
</comment>
<evidence type="ECO:0000256" key="2">
    <source>
        <dbReference type="ARBA" id="ARBA00008114"/>
    </source>
</evidence>
<comment type="subcellular location">
    <subcellularLocation>
        <location evidence="1">Cell membrane</location>
        <topology evidence="1">Multi-pass membrane protein</topology>
    </subcellularLocation>
</comment>
<proteinExistence type="inferred from homology"/>
<dbReference type="Gene3D" id="1.20.1510.10">
    <property type="entry name" value="Cation efflux protein transmembrane domain"/>
    <property type="match status" value="1"/>
</dbReference>
<evidence type="ECO:0000256" key="4">
    <source>
        <dbReference type="ARBA" id="ARBA00022475"/>
    </source>
</evidence>
<evidence type="ECO:0000259" key="11">
    <source>
        <dbReference type="Pfam" id="PF16916"/>
    </source>
</evidence>
<dbReference type="InterPro" id="IPR027469">
    <property type="entry name" value="Cation_efflux_TMD_sf"/>
</dbReference>
<name>A0A2S3UY50_9HYPH</name>
<feature type="transmembrane region" description="Helical" evidence="9">
    <location>
        <begin position="136"/>
        <end position="156"/>
    </location>
</feature>
<sequence length="319" mass="34069">MGLIGISAFARFVRSGLIRGYGMNLKRRLRIAFSSIVIGIVVLGLKFAAYWLTGSVALFSDALETTVNIAASIATLAAVWFAAKPADSNHPYGHDKAEYFAAVLVGVMIVLAAISIFYASWIGFTSGRSPHYSPAGIAMNLTAAIINALWARYLMYYGKKSRSPALLADGRHLMTDVITSAGVLTGVVLVLMTGWKLLDPALAALVGFAVLWSGWGLVKESVGGLMDEAASADVLDKIRLQISEHGEGALEAHDLRSRIAGKSTFVDFHLVVPGEMSVEAAHDICDRIEVAIAEDVPGARVTIHVEPEHKAKHSGIVVL</sequence>
<gene>
    <name evidence="12" type="ORF">CLV41_10254</name>
</gene>
<dbReference type="GO" id="GO:0015086">
    <property type="term" value="F:cadmium ion transmembrane transporter activity"/>
    <property type="evidence" value="ECO:0007669"/>
    <property type="project" value="TreeGrafter"/>
</dbReference>
<feature type="transmembrane region" description="Helical" evidence="9">
    <location>
        <begin position="177"/>
        <end position="195"/>
    </location>
</feature>
<comment type="caution">
    <text evidence="12">The sequence shown here is derived from an EMBL/GenBank/DDBJ whole genome shotgun (WGS) entry which is preliminary data.</text>
</comment>
<evidence type="ECO:0000313" key="12">
    <source>
        <dbReference type="EMBL" id="POF32651.1"/>
    </source>
</evidence>
<keyword evidence="3" id="KW-0813">Transport</keyword>
<evidence type="ECO:0000256" key="9">
    <source>
        <dbReference type="SAM" id="Phobius"/>
    </source>
</evidence>
<dbReference type="GO" id="GO:0005886">
    <property type="term" value="C:plasma membrane"/>
    <property type="evidence" value="ECO:0007669"/>
    <property type="project" value="UniProtKB-SubCell"/>
</dbReference>
<keyword evidence="13" id="KW-1185">Reference proteome</keyword>
<dbReference type="InterPro" id="IPR002524">
    <property type="entry name" value="Cation_efflux"/>
</dbReference>
<evidence type="ECO:0000313" key="13">
    <source>
        <dbReference type="Proteomes" id="UP000236959"/>
    </source>
</evidence>
<dbReference type="PANTHER" id="PTHR43840:SF15">
    <property type="entry name" value="MITOCHONDRIAL METAL TRANSPORTER 1-RELATED"/>
    <property type="match status" value="1"/>
</dbReference>
<dbReference type="GO" id="GO:0015093">
    <property type="term" value="F:ferrous iron transmembrane transporter activity"/>
    <property type="evidence" value="ECO:0007669"/>
    <property type="project" value="TreeGrafter"/>
</dbReference>
<dbReference type="NCBIfam" id="TIGR01297">
    <property type="entry name" value="CDF"/>
    <property type="match status" value="1"/>
</dbReference>
<dbReference type="SUPFAM" id="SSF160240">
    <property type="entry name" value="Cation efflux protein cytoplasmic domain-like"/>
    <property type="match status" value="1"/>
</dbReference>
<keyword evidence="6 9" id="KW-1133">Transmembrane helix</keyword>
<dbReference type="InterPro" id="IPR036837">
    <property type="entry name" value="Cation_efflux_CTD_sf"/>
</dbReference>
<evidence type="ECO:0000256" key="5">
    <source>
        <dbReference type="ARBA" id="ARBA00022692"/>
    </source>
</evidence>
<dbReference type="InterPro" id="IPR027470">
    <property type="entry name" value="Cation_efflux_CTD"/>
</dbReference>
<evidence type="ECO:0000256" key="7">
    <source>
        <dbReference type="ARBA" id="ARBA00023136"/>
    </source>
</evidence>
<keyword evidence="7 9" id="KW-0472">Membrane</keyword>
<dbReference type="SUPFAM" id="SSF161111">
    <property type="entry name" value="Cation efflux protein transmembrane domain-like"/>
    <property type="match status" value="1"/>
</dbReference>
<evidence type="ECO:0000256" key="3">
    <source>
        <dbReference type="ARBA" id="ARBA00022448"/>
    </source>
</evidence>
<feature type="domain" description="Cation efflux protein cytoplasmic" evidence="11">
    <location>
        <begin position="233"/>
        <end position="308"/>
    </location>
</feature>
<evidence type="ECO:0000256" key="1">
    <source>
        <dbReference type="ARBA" id="ARBA00004651"/>
    </source>
</evidence>
<dbReference type="AlphaFoldDB" id="A0A2S3UY50"/>
<feature type="domain" description="Cation efflux protein transmembrane" evidence="10">
    <location>
        <begin position="33"/>
        <end position="226"/>
    </location>
</feature>
<dbReference type="PANTHER" id="PTHR43840">
    <property type="entry name" value="MITOCHONDRIAL METAL TRANSPORTER 1-RELATED"/>
    <property type="match status" value="1"/>
</dbReference>
<dbReference type="EMBL" id="PPCN01000002">
    <property type="protein sequence ID" value="POF32651.1"/>
    <property type="molecule type" value="Genomic_DNA"/>
</dbReference>
<accession>A0A2S3UY50</accession>
<evidence type="ECO:0000256" key="8">
    <source>
        <dbReference type="ARBA" id="ARBA00068882"/>
    </source>
</evidence>
<keyword evidence="4" id="KW-1003">Cell membrane</keyword>
<evidence type="ECO:0000259" key="10">
    <source>
        <dbReference type="Pfam" id="PF01545"/>
    </source>
</evidence>
<dbReference type="InterPro" id="IPR058533">
    <property type="entry name" value="Cation_efflux_TM"/>
</dbReference>
<dbReference type="GO" id="GO:0006882">
    <property type="term" value="P:intracellular zinc ion homeostasis"/>
    <property type="evidence" value="ECO:0007669"/>
    <property type="project" value="TreeGrafter"/>
</dbReference>
<dbReference type="Gene3D" id="3.30.70.1350">
    <property type="entry name" value="Cation efflux protein, cytoplasmic domain"/>
    <property type="match status" value="1"/>
</dbReference>
<feature type="transmembrane region" description="Helical" evidence="9">
    <location>
        <begin position="99"/>
        <end position="124"/>
    </location>
</feature>
<organism evidence="12 13">
    <name type="scientific">Roseibium marinum</name>
    <dbReference type="NCBI Taxonomy" id="281252"/>
    <lineage>
        <taxon>Bacteria</taxon>
        <taxon>Pseudomonadati</taxon>
        <taxon>Pseudomonadota</taxon>
        <taxon>Alphaproteobacteria</taxon>
        <taxon>Hyphomicrobiales</taxon>
        <taxon>Stappiaceae</taxon>
        <taxon>Roseibium</taxon>
    </lineage>
</organism>
<dbReference type="Proteomes" id="UP000236959">
    <property type="component" value="Unassembled WGS sequence"/>
</dbReference>
<feature type="transmembrane region" description="Helical" evidence="9">
    <location>
        <begin position="201"/>
        <end position="218"/>
    </location>
</feature>